<dbReference type="AlphaFoldDB" id="A0A0D7BRK1"/>
<protein>
    <submittedName>
        <fullName evidence="5">Peptidase C14</fullName>
    </submittedName>
</protein>
<name>A0A0D7BRK1_9AGAR</name>
<proteinExistence type="inferred from homology"/>
<dbReference type="PANTHER" id="PTHR48104:SF30">
    <property type="entry name" value="METACASPASE-1"/>
    <property type="match status" value="1"/>
</dbReference>
<gene>
    <name evidence="5" type="ORF">CYLTODRAFT_417321</name>
</gene>
<evidence type="ECO:0000256" key="1">
    <source>
        <dbReference type="ARBA" id="ARBA00009005"/>
    </source>
</evidence>
<dbReference type="GO" id="GO:0006508">
    <property type="term" value="P:proteolysis"/>
    <property type="evidence" value="ECO:0007669"/>
    <property type="project" value="InterPro"/>
</dbReference>
<evidence type="ECO:0000313" key="6">
    <source>
        <dbReference type="Proteomes" id="UP000054007"/>
    </source>
</evidence>
<dbReference type="Gene3D" id="3.40.50.12660">
    <property type="match status" value="1"/>
</dbReference>
<dbReference type="GO" id="GO:0004197">
    <property type="term" value="F:cysteine-type endopeptidase activity"/>
    <property type="evidence" value="ECO:0007669"/>
    <property type="project" value="InterPro"/>
</dbReference>
<dbReference type="GO" id="GO:0006915">
    <property type="term" value="P:apoptotic process"/>
    <property type="evidence" value="ECO:0007669"/>
    <property type="project" value="UniProtKB-KW"/>
</dbReference>
<keyword evidence="3" id="KW-0645">Protease</keyword>
<reference evidence="5 6" key="1">
    <citation type="journal article" date="2015" name="Fungal Genet. Biol.">
        <title>Evolution of novel wood decay mechanisms in Agaricales revealed by the genome sequences of Fistulina hepatica and Cylindrobasidium torrendii.</title>
        <authorList>
            <person name="Floudas D."/>
            <person name="Held B.W."/>
            <person name="Riley R."/>
            <person name="Nagy L.G."/>
            <person name="Koehler G."/>
            <person name="Ransdell A.S."/>
            <person name="Younus H."/>
            <person name="Chow J."/>
            <person name="Chiniquy J."/>
            <person name="Lipzen A."/>
            <person name="Tritt A."/>
            <person name="Sun H."/>
            <person name="Haridas S."/>
            <person name="LaButti K."/>
            <person name="Ohm R.A."/>
            <person name="Kues U."/>
            <person name="Blanchette R.A."/>
            <person name="Grigoriev I.V."/>
            <person name="Minto R.E."/>
            <person name="Hibbett D.S."/>
        </authorList>
    </citation>
    <scope>NUCLEOTIDE SEQUENCE [LARGE SCALE GENOMIC DNA]</scope>
    <source>
        <strain evidence="5 6">FP15055 ss-10</strain>
    </source>
</reference>
<dbReference type="SUPFAM" id="SSF52129">
    <property type="entry name" value="Caspase-like"/>
    <property type="match status" value="1"/>
</dbReference>
<organism evidence="5 6">
    <name type="scientific">Cylindrobasidium torrendii FP15055 ss-10</name>
    <dbReference type="NCBI Taxonomy" id="1314674"/>
    <lineage>
        <taxon>Eukaryota</taxon>
        <taxon>Fungi</taxon>
        <taxon>Dikarya</taxon>
        <taxon>Basidiomycota</taxon>
        <taxon>Agaricomycotina</taxon>
        <taxon>Agaricomycetes</taxon>
        <taxon>Agaricomycetidae</taxon>
        <taxon>Agaricales</taxon>
        <taxon>Marasmiineae</taxon>
        <taxon>Physalacriaceae</taxon>
        <taxon>Cylindrobasidium</taxon>
    </lineage>
</organism>
<evidence type="ECO:0000256" key="2">
    <source>
        <dbReference type="ARBA" id="ARBA00022703"/>
    </source>
</evidence>
<dbReference type="InterPro" id="IPR050452">
    <property type="entry name" value="Metacaspase"/>
</dbReference>
<dbReference type="OrthoDB" id="3223806at2759"/>
<keyword evidence="2" id="KW-0053">Apoptosis</keyword>
<feature type="domain" description="Peptidase C14 caspase" evidence="4">
    <location>
        <begin position="8"/>
        <end position="248"/>
    </location>
</feature>
<evidence type="ECO:0000259" key="4">
    <source>
        <dbReference type="Pfam" id="PF00656"/>
    </source>
</evidence>
<keyword evidence="3" id="KW-0788">Thiol protease</keyword>
<dbReference type="InterPro" id="IPR011600">
    <property type="entry name" value="Pept_C14_caspase"/>
</dbReference>
<keyword evidence="6" id="KW-1185">Reference proteome</keyword>
<comment type="similarity">
    <text evidence="1">Belongs to the peptidase C14B family.</text>
</comment>
<keyword evidence="3" id="KW-0378">Hydrolase</keyword>
<evidence type="ECO:0000256" key="3">
    <source>
        <dbReference type="ARBA" id="ARBA00022807"/>
    </source>
</evidence>
<dbReference type="Pfam" id="PF00656">
    <property type="entry name" value="Peptidase_C14"/>
    <property type="match status" value="1"/>
</dbReference>
<dbReference type="InterPro" id="IPR029030">
    <property type="entry name" value="Caspase-like_dom_sf"/>
</dbReference>
<sequence length="259" mass="29339">MYWQEESAVYIGINYVGQRGELKGCVNDARHVHDFLLKYWGFKNRDIMVLTDTNPDKRRHPTKALILGAMKWLVEDAKPHDSLFIHYSGHGGRQRDVDGDEVSGFDETIYPVDYRDAGVIVDDTLHTMLVHPLPMGCRLTALFDCCHSGTVLDLPYSYNTDGSLMKPQVTRKAFRKKMTPADVICWSGSKDGQTSADTWQGGVAVGAMSYAFIKALRKNRCQSYQSLLMAVREILYPKYSQTPQLGSSHHIDTRLEFLI</sequence>
<dbReference type="PANTHER" id="PTHR48104">
    <property type="entry name" value="METACASPASE-4"/>
    <property type="match status" value="1"/>
</dbReference>
<dbReference type="EMBL" id="KN880438">
    <property type="protein sequence ID" value="KIY73062.1"/>
    <property type="molecule type" value="Genomic_DNA"/>
</dbReference>
<dbReference type="GO" id="GO:0005737">
    <property type="term" value="C:cytoplasm"/>
    <property type="evidence" value="ECO:0007669"/>
    <property type="project" value="TreeGrafter"/>
</dbReference>
<evidence type="ECO:0000313" key="5">
    <source>
        <dbReference type="EMBL" id="KIY73062.1"/>
    </source>
</evidence>
<dbReference type="Proteomes" id="UP000054007">
    <property type="component" value="Unassembled WGS sequence"/>
</dbReference>
<accession>A0A0D7BRK1</accession>